<dbReference type="PANTHER" id="PTHR38657:SF1">
    <property type="entry name" value="SLR1343 PROTEIN"/>
    <property type="match status" value="1"/>
</dbReference>
<dbReference type="InterPro" id="IPR007357">
    <property type="entry name" value="PhrB-like"/>
</dbReference>
<dbReference type="EMBL" id="JAFLCK010000005">
    <property type="protein sequence ID" value="MBN8659732.1"/>
    <property type="molecule type" value="Genomic_DNA"/>
</dbReference>
<dbReference type="Gene3D" id="3.40.50.620">
    <property type="entry name" value="HUPs"/>
    <property type="match status" value="1"/>
</dbReference>
<evidence type="ECO:0000313" key="2">
    <source>
        <dbReference type="Proteomes" id="UP000664277"/>
    </source>
</evidence>
<dbReference type="Pfam" id="PF04244">
    <property type="entry name" value="DPRP"/>
    <property type="match status" value="1"/>
</dbReference>
<dbReference type="Gene3D" id="1.25.40.80">
    <property type="match status" value="1"/>
</dbReference>
<dbReference type="SUPFAM" id="SSF48173">
    <property type="entry name" value="Cryptochrome/photolyase FAD-binding domain"/>
    <property type="match status" value="1"/>
</dbReference>
<evidence type="ECO:0000313" key="1">
    <source>
        <dbReference type="EMBL" id="MBN8659732.1"/>
    </source>
</evidence>
<dbReference type="InterPro" id="IPR036134">
    <property type="entry name" value="Crypto/Photolyase_FAD-like_sf"/>
</dbReference>
<dbReference type="Proteomes" id="UP000664277">
    <property type="component" value="Unassembled WGS sequence"/>
</dbReference>
<dbReference type="InterPro" id="IPR014729">
    <property type="entry name" value="Rossmann-like_a/b/a_fold"/>
</dbReference>
<sequence>MTSLFKNELAGLSKEIDYKSKRTWFYLPYDQVTNKIGPLSRLPSSQAGVILIENAWKPSLRPYHKQKLALVLANMRNFALELAGQGVAVEHMAVSGHYSQALKEMSQKYGQITMMEAAEYELRRDLAGLQASGALQVVRHEGWLTELEDLKGVFKSGKFRMDAFYRHLRQKTGILMEANKPIGGKYSFDSENRLPWKGIPPAPSAPCFAPNAVTEEVGYLIEKYFADHPGKLNLETLPATAKDAEKLWRFAKEECLPHFGPYEDAMSTKSSGLFHTRLSQLLNIMRILPQDILQEVLEMDIPLASKEGFIRQVIGWREYVRGMHALTDGFRNIKEVECREKPGDAGYSKWLGRDFGNALYKEKSTGSLSPIDGGAAPNYLASKEALPQAFWGTPSGLNCLDVVVKDVMEEAYSHHITRLMILSNLATLLDIEPRELTDWFWVAYSDAYDWVVEPNVLAMGTFALGELMTTKPYVSGAAYINKMSDYCKGCRFDPAKNCPVTRLYWAFLDRKADKLKGNQRMMMPLNSLKKRSEAEKEKDRALFQKVKTRLSQGLELD</sequence>
<accession>A0A8J7PKX9</accession>
<reference evidence="1" key="1">
    <citation type="submission" date="2021-02" db="EMBL/GenBank/DDBJ databases">
        <title>Genome-Resolved Metagenomics of a Microbial Community Performing Photosynthetic Biological Nutrient Removal.</title>
        <authorList>
            <person name="Mcdaniel E.A."/>
        </authorList>
    </citation>
    <scope>NUCLEOTIDE SEQUENCE</scope>
    <source>
        <strain evidence="1">UWPOB_OBS1</strain>
    </source>
</reference>
<dbReference type="PANTHER" id="PTHR38657">
    <property type="entry name" value="SLR1343 PROTEIN"/>
    <property type="match status" value="1"/>
</dbReference>
<dbReference type="AlphaFoldDB" id="A0A8J7PKX9"/>
<dbReference type="Gene3D" id="1.10.10.1710">
    <property type="entry name" value="Deoxyribodipyrimidine photolyase-related"/>
    <property type="match status" value="1"/>
</dbReference>
<proteinExistence type="predicted"/>
<dbReference type="Gene3D" id="1.10.579.10">
    <property type="entry name" value="DNA Cyclobutane Dipyrimidine Photolyase, subunit A, domain 3"/>
    <property type="match status" value="1"/>
</dbReference>
<dbReference type="InterPro" id="IPR052551">
    <property type="entry name" value="UV-DNA_repair_photolyase"/>
</dbReference>
<organism evidence="1 2">
    <name type="scientific">Candidatus Obscuribacter phosphatis</name>
    <dbReference type="NCBI Taxonomy" id="1906157"/>
    <lineage>
        <taxon>Bacteria</taxon>
        <taxon>Bacillati</taxon>
        <taxon>Candidatus Melainabacteria</taxon>
        <taxon>Candidatus Obscuribacterales</taxon>
        <taxon>Candidatus Obscuribacteraceae</taxon>
        <taxon>Candidatus Obscuribacter</taxon>
    </lineage>
</organism>
<name>A0A8J7PKX9_9BACT</name>
<gene>
    <name evidence="1" type="ORF">J0M35_05175</name>
</gene>
<protein>
    <submittedName>
        <fullName evidence="1">Cryptochrome/photolyase family protein</fullName>
    </submittedName>
</protein>
<comment type="caution">
    <text evidence="1">The sequence shown here is derived from an EMBL/GenBank/DDBJ whole genome shotgun (WGS) entry which is preliminary data.</text>
</comment>